<evidence type="ECO:0000259" key="10">
    <source>
        <dbReference type="Pfam" id="PF22638"/>
    </source>
</evidence>
<proteinExistence type="inferred from homology"/>
<evidence type="ECO:0000256" key="2">
    <source>
        <dbReference type="ARBA" id="ARBA00004613"/>
    </source>
</evidence>
<keyword evidence="11" id="KW-0966">Cell projection</keyword>
<evidence type="ECO:0000256" key="3">
    <source>
        <dbReference type="ARBA" id="ARBA00009677"/>
    </source>
</evidence>
<evidence type="ECO:0000313" key="12">
    <source>
        <dbReference type="Proteomes" id="UP000199459"/>
    </source>
</evidence>
<reference evidence="11 12" key="1">
    <citation type="submission" date="2016-10" db="EMBL/GenBank/DDBJ databases">
        <authorList>
            <person name="de Groot N.N."/>
        </authorList>
    </citation>
    <scope>NUCLEOTIDE SEQUENCE [LARGE SCALE GENOMIC DNA]</scope>
    <source>
        <strain evidence="11 12">Nm22</strain>
    </source>
</reference>
<dbReference type="RefSeq" id="WP_090632509.1">
    <property type="nucleotide sequence ID" value="NZ_FOCP01000013.1"/>
</dbReference>
<evidence type="ECO:0000256" key="5">
    <source>
        <dbReference type="ARBA" id="ARBA00022525"/>
    </source>
</evidence>
<gene>
    <name evidence="11" type="ORF">SAMN05216325_11378</name>
</gene>
<dbReference type="GO" id="GO:0009424">
    <property type="term" value="C:bacterial-type flagellum hook"/>
    <property type="evidence" value="ECO:0007669"/>
    <property type="project" value="InterPro"/>
</dbReference>
<dbReference type="InterPro" id="IPR010930">
    <property type="entry name" value="Flg_bb/hook_C_dom"/>
</dbReference>
<keyword evidence="5" id="KW-0964">Secreted</keyword>
<organism evidence="11 12">
    <name type="scientific">Nitrosomonas marina</name>
    <dbReference type="NCBI Taxonomy" id="917"/>
    <lineage>
        <taxon>Bacteria</taxon>
        <taxon>Pseudomonadati</taxon>
        <taxon>Pseudomonadota</taxon>
        <taxon>Betaproteobacteria</taxon>
        <taxon>Nitrosomonadales</taxon>
        <taxon>Nitrosomonadaceae</taxon>
        <taxon>Nitrosomonas</taxon>
    </lineage>
</organism>
<dbReference type="InterPro" id="IPR002371">
    <property type="entry name" value="FlgK"/>
</dbReference>
<dbReference type="STRING" id="917.SAMN05216326_10262"/>
<accession>A0A1H8FLR9</accession>
<evidence type="ECO:0000256" key="6">
    <source>
        <dbReference type="ARBA" id="ARBA00023143"/>
    </source>
</evidence>
<keyword evidence="11" id="KW-0282">Flagellum</keyword>
<keyword evidence="6" id="KW-0975">Bacterial flagellum</keyword>
<evidence type="ECO:0000259" key="8">
    <source>
        <dbReference type="Pfam" id="PF06429"/>
    </source>
</evidence>
<dbReference type="SUPFAM" id="SSF64518">
    <property type="entry name" value="Phase 1 flagellin"/>
    <property type="match status" value="2"/>
</dbReference>
<dbReference type="PANTHER" id="PTHR30033:SF1">
    <property type="entry name" value="FLAGELLAR HOOK-ASSOCIATED PROTEIN 1"/>
    <property type="match status" value="1"/>
</dbReference>
<feature type="domain" description="Flagellar hook-associated protein 1 D2-like" evidence="9">
    <location>
        <begin position="337"/>
        <end position="415"/>
    </location>
</feature>
<dbReference type="Pfam" id="PF00460">
    <property type="entry name" value="Flg_bb_rod"/>
    <property type="match status" value="1"/>
</dbReference>
<sequence>MGSILNSAISGLNAAQANLQTTSHNIANADTPGYTRQKVIQSTNVPQPTGAGFIGSGVNASTVQRIHNQFLTTQLLQVQTQSSQLENHYNQIKQIDNLLADPVSGLSPALQDFFGGVNDVAANPSSVPSRQAMISNANALSSRFHSLDQRLSEMYQAANTEVSSSIGEINSLAKQISELNQNILIAEGSAGGHSANDLLDQRDSLINQLSKLVNTEVVKQNDGSANVFIGTGQALVVGNQAMSLKAMISPENPQKMSIGLVSGNKTFLLPEDLIHGGSLGGILAFRNESLNEAQNSLGRIAINLAQRFNDQHKLGMDLNGNLGTDFFSVPQPQIFSHATNNPASSVTADISNVGALSTSDYQFTYDGANYTLTRLSDNQSVSTVAPPSAGSPLIMDGLRISAATINANEQFLIQPTINGAKNIAVNISDTAKIAAATPVRTESALTNSSNATISQGSVNPLPLDSNLQQPVTITFHSPYDGQFDVAGTGSGLPAANQVFTEGADISFNGWTVQINGQPASGDVFTIKPNLNGSADNRNALQLAGLQTQNTMAGGTASFQEAYGQMVSMVGNKTRELEVTSKAQSNLVTQTEQSIQAISGVNLDEEAANLLRYQHAFQASSKVIEISGTLFDSILRIG</sequence>
<name>A0A1H8FLR9_9PROT</name>
<comment type="similarity">
    <text evidence="3">Belongs to the flagella basal body rod proteins family.</text>
</comment>
<dbReference type="Pfam" id="PF22638">
    <property type="entry name" value="FlgK_D1"/>
    <property type="match status" value="1"/>
</dbReference>
<evidence type="ECO:0000256" key="1">
    <source>
        <dbReference type="ARBA" id="ARBA00004365"/>
    </source>
</evidence>
<dbReference type="InterPro" id="IPR001444">
    <property type="entry name" value="Flag_bb_rod_N"/>
</dbReference>
<comment type="subcellular location">
    <subcellularLocation>
        <location evidence="1">Bacterial flagellum</location>
    </subcellularLocation>
    <subcellularLocation>
        <location evidence="2">Secreted</location>
    </subcellularLocation>
</comment>
<dbReference type="GO" id="GO:0005576">
    <property type="term" value="C:extracellular region"/>
    <property type="evidence" value="ECO:0007669"/>
    <property type="project" value="UniProtKB-SubCell"/>
</dbReference>
<dbReference type="Proteomes" id="UP000199459">
    <property type="component" value="Unassembled WGS sequence"/>
</dbReference>
<dbReference type="InterPro" id="IPR049119">
    <property type="entry name" value="FlgK_D2-like"/>
</dbReference>
<evidence type="ECO:0000259" key="9">
    <source>
        <dbReference type="Pfam" id="PF21158"/>
    </source>
</evidence>
<feature type="domain" description="Flagellar basal body rod protein N-terminal" evidence="7">
    <location>
        <begin position="5"/>
        <end position="35"/>
    </location>
</feature>
<dbReference type="GO" id="GO:0044780">
    <property type="term" value="P:bacterial-type flagellum assembly"/>
    <property type="evidence" value="ECO:0007669"/>
    <property type="project" value="InterPro"/>
</dbReference>
<dbReference type="NCBIfam" id="TIGR02492">
    <property type="entry name" value="flgK_ends"/>
    <property type="match status" value="1"/>
</dbReference>
<dbReference type="GO" id="GO:0005198">
    <property type="term" value="F:structural molecule activity"/>
    <property type="evidence" value="ECO:0007669"/>
    <property type="project" value="InterPro"/>
</dbReference>
<dbReference type="OrthoDB" id="9802553at2"/>
<dbReference type="InterPro" id="IPR053927">
    <property type="entry name" value="FlgK_helical"/>
</dbReference>
<dbReference type="PRINTS" id="PR01005">
    <property type="entry name" value="FLGHOOKAP1"/>
</dbReference>
<feature type="domain" description="Flagellar basal-body/hook protein C-terminal" evidence="8">
    <location>
        <begin position="596"/>
        <end position="635"/>
    </location>
</feature>
<dbReference type="PANTHER" id="PTHR30033">
    <property type="entry name" value="FLAGELLAR HOOK-ASSOCIATED PROTEIN 1"/>
    <property type="match status" value="1"/>
</dbReference>
<protein>
    <recommendedName>
        <fullName evidence="4">Flagellar hook-associated protein 1</fullName>
    </recommendedName>
</protein>
<keyword evidence="11" id="KW-0969">Cilium</keyword>
<dbReference type="Pfam" id="PF21158">
    <property type="entry name" value="flgK_1st_1"/>
    <property type="match status" value="1"/>
</dbReference>
<evidence type="ECO:0000256" key="4">
    <source>
        <dbReference type="ARBA" id="ARBA00016244"/>
    </source>
</evidence>
<dbReference type="EMBL" id="FOCP01000013">
    <property type="protein sequence ID" value="SEN32048.1"/>
    <property type="molecule type" value="Genomic_DNA"/>
</dbReference>
<feature type="domain" description="Flagellar hook-associated protein FlgK helical" evidence="10">
    <location>
        <begin position="93"/>
        <end position="327"/>
    </location>
</feature>
<dbReference type="Pfam" id="PF06429">
    <property type="entry name" value="Flg_bbr_C"/>
    <property type="match status" value="1"/>
</dbReference>
<evidence type="ECO:0000259" key="7">
    <source>
        <dbReference type="Pfam" id="PF00460"/>
    </source>
</evidence>
<evidence type="ECO:0000313" key="11">
    <source>
        <dbReference type="EMBL" id="SEN32048.1"/>
    </source>
</evidence>
<dbReference type="AlphaFoldDB" id="A0A1H8FLR9"/>